<proteinExistence type="inferred from homology"/>
<dbReference type="EMBL" id="CP013232">
    <property type="protein sequence ID" value="AMO95036.1"/>
    <property type="molecule type" value="Genomic_DNA"/>
</dbReference>
<dbReference type="InterPro" id="IPR050559">
    <property type="entry name" value="P-Pant_transferase_sf"/>
</dbReference>
<dbReference type="GO" id="GO:0008897">
    <property type="term" value="F:holo-[acyl-carrier-protein] synthase activity"/>
    <property type="evidence" value="ECO:0007669"/>
    <property type="project" value="InterPro"/>
</dbReference>
<sequence length="237" mass="26189">MRSAFILLYDASQLADDDRDRFLACLGESELLRYRRFLRPLRQREFLLGRILLRFAVAHLAGVAFDVVQVAERKNQAPLVQLAVGGAALPFFSLSHSRGWVACAASVDTALGLDAETLDAERDVDAIGRAAFSEAESNWLSSRPAEDKAADFYALWSSKEALFKLMSVQGYGSSPAPEHVAAGARLRSGQDWHARTWTQQGLVITLCSRERLQSVARICLLGAAPSAWRLQLDSRRP</sequence>
<dbReference type="Pfam" id="PF01648">
    <property type="entry name" value="ACPS"/>
    <property type="match status" value="1"/>
</dbReference>
<dbReference type="PANTHER" id="PTHR12215:SF10">
    <property type="entry name" value="L-AMINOADIPATE-SEMIALDEHYDE DEHYDROGENASE-PHOSPHOPANTETHEINYL TRANSFERASE"/>
    <property type="match status" value="1"/>
</dbReference>
<dbReference type="AlphaFoldDB" id="A0A127PB46"/>
<name>A0A127PB46_9BURK</name>
<evidence type="ECO:0000256" key="1">
    <source>
        <dbReference type="ARBA" id="ARBA00010990"/>
    </source>
</evidence>
<dbReference type="GO" id="GO:0000287">
    <property type="term" value="F:magnesium ion binding"/>
    <property type="evidence" value="ECO:0007669"/>
    <property type="project" value="InterPro"/>
</dbReference>
<organism evidence="4">
    <name type="scientific">Collimonas fungivorans</name>
    <dbReference type="NCBI Taxonomy" id="158899"/>
    <lineage>
        <taxon>Bacteria</taxon>
        <taxon>Pseudomonadati</taxon>
        <taxon>Pseudomonadota</taxon>
        <taxon>Betaproteobacteria</taxon>
        <taxon>Burkholderiales</taxon>
        <taxon>Oxalobacteraceae</taxon>
        <taxon>Collimonas</taxon>
    </lineage>
</organism>
<dbReference type="InterPro" id="IPR037143">
    <property type="entry name" value="4-PPantetheinyl_Trfase_dom_sf"/>
</dbReference>
<accession>A0A127PB46</accession>
<feature type="domain" description="4'-phosphopantetheinyl transferase" evidence="3">
    <location>
        <begin position="111"/>
        <end position="168"/>
    </location>
</feature>
<reference evidence="4 5" key="1">
    <citation type="submission" date="2015-11" db="EMBL/GenBank/DDBJ databases">
        <title>Exploring the genomic traits of fungus-feeding bacterial genus Collimonas.</title>
        <authorList>
            <person name="Song C."/>
            <person name="Schmidt R."/>
            <person name="de Jager V."/>
            <person name="Krzyzanowska D."/>
            <person name="Jongedijk E."/>
            <person name="Cankar K."/>
            <person name="Beekwilder J."/>
            <person name="van Veen A."/>
            <person name="de Boer W."/>
            <person name="van Veen J.A."/>
            <person name="Garbeva P."/>
        </authorList>
    </citation>
    <scope>NUCLEOTIDE SEQUENCE [LARGE SCALE GENOMIC DNA]</scope>
    <source>
        <strain evidence="4 5">Ter6</strain>
    </source>
</reference>
<dbReference type="SUPFAM" id="SSF56214">
    <property type="entry name" value="4'-phosphopantetheinyl transferase"/>
    <property type="match status" value="2"/>
</dbReference>
<evidence type="ECO:0000256" key="2">
    <source>
        <dbReference type="ARBA" id="ARBA00022679"/>
    </source>
</evidence>
<dbReference type="PATRIC" id="fig|158899.10.peg.2353"/>
<dbReference type="GO" id="GO:0005829">
    <property type="term" value="C:cytosol"/>
    <property type="evidence" value="ECO:0007669"/>
    <property type="project" value="TreeGrafter"/>
</dbReference>
<dbReference type="InterPro" id="IPR008278">
    <property type="entry name" value="4-PPantetheinyl_Trfase_dom"/>
</dbReference>
<dbReference type="Gene3D" id="3.90.470.20">
    <property type="entry name" value="4'-phosphopantetheinyl transferase domain"/>
    <property type="match status" value="2"/>
</dbReference>
<comment type="similarity">
    <text evidence="1">Belongs to the P-Pant transferase superfamily. Gsp/Sfp/HetI/AcpT family.</text>
</comment>
<gene>
    <name evidence="4" type="ORF">CFter6_2358</name>
</gene>
<protein>
    <submittedName>
        <fullName evidence="4">4'-phosphopantetheinyl transferase superfamily protein</fullName>
    </submittedName>
</protein>
<dbReference type="GO" id="GO:0019878">
    <property type="term" value="P:lysine biosynthetic process via aminoadipic acid"/>
    <property type="evidence" value="ECO:0007669"/>
    <property type="project" value="TreeGrafter"/>
</dbReference>
<evidence type="ECO:0000313" key="5">
    <source>
        <dbReference type="Proteomes" id="UP000072421"/>
    </source>
</evidence>
<dbReference type="PANTHER" id="PTHR12215">
    <property type="entry name" value="PHOSPHOPANTETHEINE TRANSFERASE"/>
    <property type="match status" value="1"/>
</dbReference>
<dbReference type="OrthoDB" id="9808281at2"/>
<evidence type="ECO:0000259" key="3">
    <source>
        <dbReference type="Pfam" id="PF01648"/>
    </source>
</evidence>
<evidence type="ECO:0000313" key="4">
    <source>
        <dbReference type="EMBL" id="AMO95036.1"/>
    </source>
</evidence>
<dbReference type="RefSeq" id="WP_061539937.1">
    <property type="nucleotide sequence ID" value="NZ_CP013232.1"/>
</dbReference>
<keyword evidence="2 4" id="KW-0808">Transferase</keyword>
<dbReference type="Proteomes" id="UP000072421">
    <property type="component" value="Chromosome"/>
</dbReference>